<dbReference type="NCBIfam" id="TIGR00456">
    <property type="entry name" value="argS"/>
    <property type="match status" value="1"/>
</dbReference>
<evidence type="ECO:0000256" key="4">
    <source>
        <dbReference type="ARBA" id="ARBA00022741"/>
    </source>
</evidence>
<dbReference type="InterPro" id="IPR001278">
    <property type="entry name" value="Arg-tRNA-ligase"/>
</dbReference>
<dbReference type="STRING" id="70415.A0A5S6QL43"/>
<proteinExistence type="inferred from homology"/>
<dbReference type="Pfam" id="PF05746">
    <property type="entry name" value="DALR_1"/>
    <property type="match status" value="1"/>
</dbReference>
<dbReference type="InterPro" id="IPR014729">
    <property type="entry name" value="Rossmann-like_a/b/a_fold"/>
</dbReference>
<evidence type="ECO:0000256" key="11">
    <source>
        <dbReference type="ARBA" id="ARBA00049595"/>
    </source>
</evidence>
<dbReference type="PRINTS" id="PR01038">
    <property type="entry name" value="TRNASYNTHARG"/>
</dbReference>
<dbReference type="InterPro" id="IPR001412">
    <property type="entry name" value="aa-tRNA-synth_I_CS"/>
</dbReference>
<evidence type="ECO:0000256" key="8">
    <source>
        <dbReference type="ARBA" id="ARBA00033033"/>
    </source>
</evidence>
<feature type="domain" description="DALR anticodon binding" evidence="13">
    <location>
        <begin position="364"/>
        <end position="482"/>
    </location>
</feature>
<keyword evidence="6 12" id="KW-0648">Protein biosynthesis</keyword>
<dbReference type="PANTHER" id="PTHR11956">
    <property type="entry name" value="ARGINYL-TRNA SYNTHETASE"/>
    <property type="match status" value="1"/>
</dbReference>
<evidence type="ECO:0000313" key="14">
    <source>
        <dbReference type="Proteomes" id="UP000046395"/>
    </source>
</evidence>
<dbReference type="Pfam" id="PF00750">
    <property type="entry name" value="tRNA-synt_1d"/>
    <property type="match status" value="1"/>
</dbReference>
<comment type="similarity">
    <text evidence="1 12">Belongs to the class-I aminoacyl-tRNA synthetase family.</text>
</comment>
<comment type="function">
    <text evidence="11">Catalyzes the attachment of arginine to tRNA(Arg) in a two-step reaction: arginine is first activated by ATP to form Arg-AMP and then transferred to the acceptor end of tRNA(Arg).</text>
</comment>
<evidence type="ECO:0000313" key="15">
    <source>
        <dbReference type="WBParaSite" id="TMUE_0000002108.1"/>
    </source>
</evidence>
<dbReference type="GO" id="GO:0032543">
    <property type="term" value="P:mitochondrial translation"/>
    <property type="evidence" value="ECO:0007669"/>
    <property type="project" value="TreeGrafter"/>
</dbReference>
<evidence type="ECO:0000313" key="16">
    <source>
        <dbReference type="WBParaSite" id="TMUE_2000007910.1"/>
    </source>
</evidence>
<dbReference type="SUPFAM" id="SSF47323">
    <property type="entry name" value="Anticodon-binding domain of a subclass of class I aminoacyl-tRNA synthetases"/>
    <property type="match status" value="1"/>
</dbReference>
<evidence type="ECO:0000256" key="3">
    <source>
        <dbReference type="ARBA" id="ARBA00022598"/>
    </source>
</evidence>
<dbReference type="PROSITE" id="PS00178">
    <property type="entry name" value="AA_TRNA_LIGASE_I"/>
    <property type="match status" value="1"/>
</dbReference>
<dbReference type="WBParaSite" id="TMUE_0000002108.1">
    <property type="protein sequence ID" value="TMUE_0000002108.1"/>
    <property type="gene ID" value="WBGene00297964"/>
</dbReference>
<keyword evidence="5 12" id="KW-0067">ATP-binding</keyword>
<evidence type="ECO:0000256" key="5">
    <source>
        <dbReference type="ARBA" id="ARBA00022840"/>
    </source>
</evidence>
<keyword evidence="3 12" id="KW-0436">Ligase</keyword>
<dbReference type="AlphaFoldDB" id="A0A5S6QL43"/>
<accession>A0A5S6QL43</accession>
<comment type="catalytic activity">
    <reaction evidence="10">
        <text>tRNA(Arg) + L-arginine + ATP = L-arginyl-tRNA(Arg) + AMP + diphosphate</text>
        <dbReference type="Rhea" id="RHEA:20301"/>
        <dbReference type="Rhea" id="RHEA-COMP:9658"/>
        <dbReference type="Rhea" id="RHEA-COMP:9673"/>
        <dbReference type="ChEBI" id="CHEBI:30616"/>
        <dbReference type="ChEBI" id="CHEBI:32682"/>
        <dbReference type="ChEBI" id="CHEBI:33019"/>
        <dbReference type="ChEBI" id="CHEBI:78442"/>
        <dbReference type="ChEBI" id="CHEBI:78513"/>
        <dbReference type="ChEBI" id="CHEBI:456215"/>
        <dbReference type="EC" id="6.1.1.19"/>
    </reaction>
</comment>
<dbReference type="EC" id="6.1.1.19" evidence="2"/>
<dbReference type="InterPro" id="IPR035684">
    <property type="entry name" value="ArgRS_core"/>
</dbReference>
<dbReference type="GO" id="GO:0005524">
    <property type="term" value="F:ATP binding"/>
    <property type="evidence" value="ECO:0007669"/>
    <property type="project" value="UniProtKB-KW"/>
</dbReference>
<evidence type="ECO:0000256" key="2">
    <source>
        <dbReference type="ARBA" id="ARBA00012837"/>
    </source>
</evidence>
<dbReference type="SMART" id="SM00836">
    <property type="entry name" value="DALR_1"/>
    <property type="match status" value="1"/>
</dbReference>
<dbReference type="Proteomes" id="UP000046395">
    <property type="component" value="Unassembled WGS sequence"/>
</dbReference>
<dbReference type="GO" id="GO:0005739">
    <property type="term" value="C:mitochondrion"/>
    <property type="evidence" value="ECO:0007669"/>
    <property type="project" value="TreeGrafter"/>
</dbReference>
<reference evidence="14" key="2">
    <citation type="submission" date="2014-03" db="EMBL/GenBank/DDBJ databases">
        <title>The whipworm genome and dual-species transcriptomics of an intimate host-pathogen interaction.</title>
        <authorList>
            <person name="Foth B.J."/>
            <person name="Tsai I.J."/>
            <person name="Reid A.J."/>
            <person name="Bancroft A.J."/>
            <person name="Nichol S."/>
            <person name="Tracey A."/>
            <person name="Holroyd N."/>
            <person name="Cotton J.A."/>
            <person name="Stanley E.J."/>
            <person name="Zarowiecki M."/>
            <person name="Liu J.Z."/>
            <person name="Huckvale T."/>
            <person name="Cooper P.J."/>
            <person name="Grencis R.K."/>
            <person name="Berriman M."/>
        </authorList>
    </citation>
    <scope>NUCLEOTIDE SEQUENCE [LARGE SCALE GENOMIC DNA]</scope>
    <source>
        <strain evidence="14">Edinburgh</strain>
    </source>
</reference>
<dbReference type="SUPFAM" id="SSF52374">
    <property type="entry name" value="Nucleotidylyl transferase"/>
    <property type="match status" value="1"/>
</dbReference>
<name>A0A5S6QL43_TRIMR</name>
<keyword evidence="7 12" id="KW-0030">Aminoacyl-tRNA synthetase</keyword>
<evidence type="ECO:0000259" key="13">
    <source>
        <dbReference type="SMART" id="SM00836"/>
    </source>
</evidence>
<dbReference type="GO" id="GO:0004814">
    <property type="term" value="F:arginine-tRNA ligase activity"/>
    <property type="evidence" value="ECO:0007669"/>
    <property type="project" value="UniProtKB-EC"/>
</dbReference>
<dbReference type="WBParaSite" id="TMUE_2000007910.1">
    <property type="protein sequence ID" value="TMUE_2000007910.1"/>
    <property type="gene ID" value="WBGene00300064"/>
</dbReference>
<evidence type="ECO:0000256" key="7">
    <source>
        <dbReference type="ARBA" id="ARBA00023146"/>
    </source>
</evidence>
<dbReference type="InterPro" id="IPR009080">
    <property type="entry name" value="tRNAsynth_Ia_anticodon-bd"/>
</dbReference>
<evidence type="ECO:0000256" key="6">
    <source>
        <dbReference type="ARBA" id="ARBA00022917"/>
    </source>
</evidence>
<protein>
    <recommendedName>
        <fullName evidence="9">Probable arginine--tRNA ligase, mitochondrial</fullName>
        <ecNumber evidence="2">6.1.1.19</ecNumber>
    </recommendedName>
    <alternativeName>
        <fullName evidence="8">Arginyl-tRNA synthetase</fullName>
    </alternativeName>
</protein>
<evidence type="ECO:0000256" key="12">
    <source>
        <dbReference type="RuleBase" id="RU363038"/>
    </source>
</evidence>
<dbReference type="FunFam" id="1.10.730.10:FF:000006">
    <property type="entry name" value="Arginyl-tRNA synthetase 2, mitochondrial"/>
    <property type="match status" value="1"/>
</dbReference>
<dbReference type="Gene3D" id="3.40.50.620">
    <property type="entry name" value="HUPs"/>
    <property type="match status" value="1"/>
</dbReference>
<keyword evidence="14" id="KW-1185">Reference proteome</keyword>
<evidence type="ECO:0000256" key="10">
    <source>
        <dbReference type="ARBA" id="ARBA00049339"/>
    </source>
</evidence>
<reference evidence="14" key="1">
    <citation type="submission" date="2013-11" db="EMBL/GenBank/DDBJ databases">
        <authorList>
            <person name="Aslett M."/>
        </authorList>
    </citation>
    <scope>NUCLEOTIDE SEQUENCE [LARGE SCALE GENOMIC DNA]</scope>
    <source>
        <strain evidence="14">Edinburgh</strain>
    </source>
</reference>
<evidence type="ECO:0000256" key="9">
    <source>
        <dbReference type="ARBA" id="ARBA00039495"/>
    </source>
</evidence>
<dbReference type="GO" id="GO:0006420">
    <property type="term" value="P:arginyl-tRNA aminoacylation"/>
    <property type="evidence" value="ECO:0007669"/>
    <property type="project" value="InterPro"/>
</dbReference>
<reference evidence="15 16" key="3">
    <citation type="submission" date="2019-12" db="UniProtKB">
        <authorList>
            <consortium name="WormBaseParasite"/>
        </authorList>
    </citation>
    <scope>IDENTIFICATION</scope>
</reference>
<dbReference type="PANTHER" id="PTHR11956:SF11">
    <property type="entry name" value="ARGININE--TRNA LIGASE, MITOCHONDRIAL-RELATED"/>
    <property type="match status" value="1"/>
</dbReference>
<evidence type="ECO:0000256" key="1">
    <source>
        <dbReference type="ARBA" id="ARBA00005594"/>
    </source>
</evidence>
<keyword evidence="4 12" id="KW-0547">Nucleotide-binding</keyword>
<dbReference type="InterPro" id="IPR008909">
    <property type="entry name" value="DALR_anticod-bd"/>
</dbReference>
<sequence>MDLMTTRNLLRSASKNNLVETVCGLRDPKLRVIVEYSSPNVAKPFHVGHLRSTIIGRFVCNVLRSAGHSVTAINYLGDWGTQFGMLVQGLRLSSLNLSDASRLSSKQLAEVYSLAHRTDDPAVAESARRFFWAMENGHAEERHLWQSICSIGIAELEKVYGQLGAHFDFLERESQYAEEAKELVTRWLANSLVDCGDDGVIGFRTKDRFVPLCKSDGSTLYIARDLAAAIARRKIHHPDRIYYVVDSGQTRHFDDLKTVMSGVGLPDLAANLFHVKFGKVRNTSTRQGKGVLVTDLLSEGTRTAQRILQLSPTTKVGPEMFEEIGCRLALTALIVRDFKQHRHVDYEFSWEKALQAKGATGYQLQATHARLNSLCEKYIPLEGNVGSALDTLVEPEAVALVEHLRCSCLANALLKAYSDLEPYPLVQYLFRLCKLSNSAHKRLRIAGTARDQGAARYALFSTAQLALHHCLCLLGIEPLNKL</sequence>
<organism evidence="14 16">
    <name type="scientific">Trichuris muris</name>
    <name type="common">Mouse whipworm</name>
    <dbReference type="NCBI Taxonomy" id="70415"/>
    <lineage>
        <taxon>Eukaryota</taxon>
        <taxon>Metazoa</taxon>
        <taxon>Ecdysozoa</taxon>
        <taxon>Nematoda</taxon>
        <taxon>Enoplea</taxon>
        <taxon>Dorylaimia</taxon>
        <taxon>Trichinellida</taxon>
        <taxon>Trichuridae</taxon>
        <taxon>Trichuris</taxon>
    </lineage>
</organism>
<dbReference type="Gene3D" id="1.10.730.10">
    <property type="entry name" value="Isoleucyl-tRNA Synthetase, Domain 1"/>
    <property type="match status" value="1"/>
</dbReference>